<dbReference type="RefSeq" id="WP_256539549.1">
    <property type="nucleotide sequence ID" value="NZ_JANHOH010000003.1"/>
</dbReference>
<evidence type="ECO:0000313" key="2">
    <source>
        <dbReference type="EMBL" id="MCQ6959352.1"/>
    </source>
</evidence>
<name>A0ABT1T468_9SPHI</name>
<keyword evidence="3" id="KW-1185">Reference proteome</keyword>
<proteinExistence type="predicted"/>
<dbReference type="InterPro" id="IPR002645">
    <property type="entry name" value="STAS_dom"/>
</dbReference>
<dbReference type="Proteomes" id="UP001204376">
    <property type="component" value="Unassembled WGS sequence"/>
</dbReference>
<evidence type="ECO:0000259" key="1">
    <source>
        <dbReference type="PROSITE" id="PS50801"/>
    </source>
</evidence>
<gene>
    <name evidence="2" type="ORF">NPE20_15355</name>
</gene>
<sequence>MILETNIYNKALIADIQVKEANLTVSDNFKNEMAALIDKGNKYIIVNFEKVMYVDSSFLGALVSSLKYAIANKAEIDVAGLNKDVAGLFQLIRLNKAFNIHASAVEAAINKS</sequence>
<comment type="caution">
    <text evidence="2">The sequence shown here is derived from an EMBL/GenBank/DDBJ whole genome shotgun (WGS) entry which is preliminary data.</text>
</comment>
<dbReference type="Gene3D" id="3.30.750.24">
    <property type="entry name" value="STAS domain"/>
    <property type="match status" value="1"/>
</dbReference>
<dbReference type="SUPFAM" id="SSF52091">
    <property type="entry name" value="SpoIIaa-like"/>
    <property type="match status" value="1"/>
</dbReference>
<dbReference type="CDD" id="cd07043">
    <property type="entry name" value="STAS_anti-anti-sigma_factors"/>
    <property type="match status" value="1"/>
</dbReference>
<accession>A0ABT1T468</accession>
<reference evidence="2 3" key="1">
    <citation type="submission" date="2022-07" db="EMBL/GenBank/DDBJ databases">
        <title>Mucilaginibacter sp. JC4.</title>
        <authorList>
            <person name="Le V."/>
            <person name="Ko S.-R."/>
            <person name="Ahn C.-Y."/>
            <person name="Oh H.-M."/>
        </authorList>
    </citation>
    <scope>NUCLEOTIDE SEQUENCE [LARGE SCALE GENOMIC DNA]</scope>
    <source>
        <strain evidence="2 3">JC4</strain>
    </source>
</reference>
<dbReference type="PROSITE" id="PS50801">
    <property type="entry name" value="STAS"/>
    <property type="match status" value="1"/>
</dbReference>
<dbReference type="PANTHER" id="PTHR33495">
    <property type="entry name" value="ANTI-SIGMA FACTOR ANTAGONIST TM_1081-RELATED-RELATED"/>
    <property type="match status" value="1"/>
</dbReference>
<dbReference type="Pfam" id="PF01740">
    <property type="entry name" value="STAS"/>
    <property type="match status" value="1"/>
</dbReference>
<feature type="domain" description="STAS" evidence="1">
    <location>
        <begin position="26"/>
        <end position="112"/>
    </location>
</feature>
<protein>
    <submittedName>
        <fullName evidence="2">STAS domain-containing protein</fullName>
    </submittedName>
</protein>
<dbReference type="PANTHER" id="PTHR33495:SF2">
    <property type="entry name" value="ANTI-SIGMA FACTOR ANTAGONIST TM_1081-RELATED"/>
    <property type="match status" value="1"/>
</dbReference>
<dbReference type="EMBL" id="JANHOH010000003">
    <property type="protein sequence ID" value="MCQ6959352.1"/>
    <property type="molecule type" value="Genomic_DNA"/>
</dbReference>
<dbReference type="InterPro" id="IPR036513">
    <property type="entry name" value="STAS_dom_sf"/>
</dbReference>
<organism evidence="2 3">
    <name type="scientific">Mucilaginibacter aquariorum</name>
    <dbReference type="NCBI Taxonomy" id="2967225"/>
    <lineage>
        <taxon>Bacteria</taxon>
        <taxon>Pseudomonadati</taxon>
        <taxon>Bacteroidota</taxon>
        <taxon>Sphingobacteriia</taxon>
        <taxon>Sphingobacteriales</taxon>
        <taxon>Sphingobacteriaceae</taxon>
        <taxon>Mucilaginibacter</taxon>
    </lineage>
</organism>
<evidence type="ECO:0000313" key="3">
    <source>
        <dbReference type="Proteomes" id="UP001204376"/>
    </source>
</evidence>